<proteinExistence type="predicted"/>
<evidence type="ECO:0000313" key="2">
    <source>
        <dbReference type="EMBL" id="KAF0030801.1"/>
    </source>
</evidence>
<comment type="caution">
    <text evidence="2">The sequence shown here is derived from an EMBL/GenBank/DDBJ whole genome shotgun (WGS) entry which is preliminary data.</text>
</comment>
<gene>
    <name evidence="2" type="ORF">F2P81_017532</name>
</gene>
<reference evidence="2 3" key="1">
    <citation type="submission" date="2019-06" db="EMBL/GenBank/DDBJ databases">
        <title>Draft genomes of female and male turbot (Scophthalmus maximus).</title>
        <authorList>
            <person name="Xu H."/>
            <person name="Xu X.-W."/>
            <person name="Shao C."/>
            <person name="Chen S."/>
        </authorList>
    </citation>
    <scope>NUCLEOTIDE SEQUENCE [LARGE SCALE GENOMIC DNA]</scope>
    <source>
        <strain evidence="2">Ysfricsl-2016a</strain>
        <tissue evidence="2">Blood</tissue>
    </source>
</reference>
<protein>
    <submittedName>
        <fullName evidence="2">Uncharacterized protein</fullName>
    </submittedName>
</protein>
<name>A0A6A4SI28_SCOMX</name>
<feature type="region of interest" description="Disordered" evidence="1">
    <location>
        <begin position="84"/>
        <end position="111"/>
    </location>
</feature>
<organism evidence="2 3">
    <name type="scientific">Scophthalmus maximus</name>
    <name type="common">Turbot</name>
    <name type="synonym">Psetta maxima</name>
    <dbReference type="NCBI Taxonomy" id="52904"/>
    <lineage>
        <taxon>Eukaryota</taxon>
        <taxon>Metazoa</taxon>
        <taxon>Chordata</taxon>
        <taxon>Craniata</taxon>
        <taxon>Vertebrata</taxon>
        <taxon>Euteleostomi</taxon>
        <taxon>Actinopterygii</taxon>
        <taxon>Neopterygii</taxon>
        <taxon>Teleostei</taxon>
        <taxon>Neoteleostei</taxon>
        <taxon>Acanthomorphata</taxon>
        <taxon>Carangaria</taxon>
        <taxon>Pleuronectiformes</taxon>
        <taxon>Pleuronectoidei</taxon>
        <taxon>Scophthalmidae</taxon>
        <taxon>Scophthalmus</taxon>
    </lineage>
</organism>
<evidence type="ECO:0000256" key="1">
    <source>
        <dbReference type="SAM" id="MobiDB-lite"/>
    </source>
</evidence>
<accession>A0A6A4SI28</accession>
<sequence>MDRSEGSSSDITVIRLNVGITYCAIRSRYDRLDLEMEAESGTFHNIGDKINGNAWQQPTANTSQAYDERPLGFIALTLFFKHRRDKSEEKMSDRPAKPRMKCESSKTQRGP</sequence>
<dbReference type="Proteomes" id="UP000438429">
    <property type="component" value="Unassembled WGS sequence"/>
</dbReference>
<dbReference type="EMBL" id="VEVO01000015">
    <property type="protein sequence ID" value="KAF0030801.1"/>
    <property type="molecule type" value="Genomic_DNA"/>
</dbReference>
<feature type="compositionally biased region" description="Basic and acidic residues" evidence="1">
    <location>
        <begin position="85"/>
        <end position="111"/>
    </location>
</feature>
<evidence type="ECO:0000313" key="3">
    <source>
        <dbReference type="Proteomes" id="UP000438429"/>
    </source>
</evidence>
<dbReference type="AlphaFoldDB" id="A0A6A4SI28"/>